<name>A0A819D1T4_9BILA</name>
<protein>
    <submittedName>
        <fullName evidence="2">Uncharacterized protein</fullName>
    </submittedName>
</protein>
<evidence type="ECO:0000313" key="2">
    <source>
        <dbReference type="EMBL" id="CAF3828202.1"/>
    </source>
</evidence>
<dbReference type="EMBL" id="CAJOAZ010001552">
    <property type="protein sequence ID" value="CAF3828202.1"/>
    <property type="molecule type" value="Genomic_DNA"/>
</dbReference>
<gene>
    <name evidence="2" type="ORF">OXD698_LOCUS19888</name>
</gene>
<accession>A0A819D1T4</accession>
<evidence type="ECO:0000313" key="3">
    <source>
        <dbReference type="Proteomes" id="UP000663844"/>
    </source>
</evidence>
<organism evidence="2 3">
    <name type="scientific">Adineta steineri</name>
    <dbReference type="NCBI Taxonomy" id="433720"/>
    <lineage>
        <taxon>Eukaryota</taxon>
        <taxon>Metazoa</taxon>
        <taxon>Spiralia</taxon>
        <taxon>Gnathifera</taxon>
        <taxon>Rotifera</taxon>
        <taxon>Eurotatoria</taxon>
        <taxon>Bdelloidea</taxon>
        <taxon>Adinetida</taxon>
        <taxon>Adinetidae</taxon>
        <taxon>Adineta</taxon>
    </lineage>
</organism>
<dbReference type="AlphaFoldDB" id="A0A819D1T4"/>
<feature type="compositionally biased region" description="Basic and acidic residues" evidence="1">
    <location>
        <begin position="15"/>
        <end position="53"/>
    </location>
</feature>
<proteinExistence type="predicted"/>
<sequence>MDREGASEPGLISGIRREEGKIEGEFRDMERNHEQREADKYESRADKDERKEEQDFGQYYQEMSCLLYADLFKSSSACYVCPLGELFDL</sequence>
<reference evidence="2" key="1">
    <citation type="submission" date="2021-02" db="EMBL/GenBank/DDBJ databases">
        <authorList>
            <person name="Nowell W R."/>
        </authorList>
    </citation>
    <scope>NUCLEOTIDE SEQUENCE</scope>
</reference>
<feature type="region of interest" description="Disordered" evidence="1">
    <location>
        <begin position="1"/>
        <end position="53"/>
    </location>
</feature>
<evidence type="ECO:0000256" key="1">
    <source>
        <dbReference type="SAM" id="MobiDB-lite"/>
    </source>
</evidence>
<dbReference type="Proteomes" id="UP000663844">
    <property type="component" value="Unassembled WGS sequence"/>
</dbReference>
<comment type="caution">
    <text evidence="2">The sequence shown here is derived from an EMBL/GenBank/DDBJ whole genome shotgun (WGS) entry which is preliminary data.</text>
</comment>